<dbReference type="EMBL" id="JH921432">
    <property type="protein sequence ID" value="EKD18743.1"/>
    <property type="molecule type" value="Genomic_DNA"/>
</dbReference>
<dbReference type="RefSeq" id="XP_007290874.1">
    <property type="nucleotide sequence ID" value="XM_007290812.1"/>
</dbReference>
<feature type="compositionally biased region" description="Low complexity" evidence="1">
    <location>
        <begin position="199"/>
        <end position="211"/>
    </location>
</feature>
<dbReference type="KEGG" id="mbe:MBM_02985"/>
<feature type="region of interest" description="Disordered" evidence="1">
    <location>
        <begin position="190"/>
        <end position="222"/>
    </location>
</feature>
<dbReference type="AlphaFoldDB" id="K1XD56"/>
<dbReference type="InParanoid" id="K1XD56"/>
<dbReference type="HOGENOM" id="CLU_1245614_0_0_1"/>
<name>K1XD56_MARBU</name>
<keyword evidence="3" id="KW-1185">Reference proteome</keyword>
<evidence type="ECO:0000313" key="3">
    <source>
        <dbReference type="Proteomes" id="UP000006753"/>
    </source>
</evidence>
<gene>
    <name evidence="2" type="ORF">MBM_02985</name>
</gene>
<protein>
    <submittedName>
        <fullName evidence="2">Uncharacterized protein</fullName>
    </submittedName>
</protein>
<feature type="compositionally biased region" description="Polar residues" evidence="1">
    <location>
        <begin position="212"/>
        <end position="222"/>
    </location>
</feature>
<reference evidence="2 3" key="1">
    <citation type="journal article" date="2012" name="BMC Genomics">
        <title>Sequencing the genome of Marssonina brunnea reveals fungus-poplar co-evolution.</title>
        <authorList>
            <person name="Zhu S."/>
            <person name="Cao Y.-Z."/>
            <person name="Jiang C."/>
            <person name="Tan B.-Y."/>
            <person name="Wang Z."/>
            <person name="Feng S."/>
            <person name="Zhang L."/>
            <person name="Su X.-H."/>
            <person name="Brejova B."/>
            <person name="Vinar T."/>
            <person name="Xu M."/>
            <person name="Wang M.-X."/>
            <person name="Zhang S.-G."/>
            <person name="Huang M.-R."/>
            <person name="Wu R."/>
            <person name="Zhou Y."/>
        </authorList>
    </citation>
    <scope>NUCLEOTIDE SEQUENCE [LARGE SCALE GENOMIC DNA]</scope>
    <source>
        <strain evidence="2 3">MB_m1</strain>
    </source>
</reference>
<dbReference type="Proteomes" id="UP000006753">
    <property type="component" value="Unassembled WGS sequence"/>
</dbReference>
<evidence type="ECO:0000313" key="2">
    <source>
        <dbReference type="EMBL" id="EKD18743.1"/>
    </source>
</evidence>
<evidence type="ECO:0000256" key="1">
    <source>
        <dbReference type="SAM" id="MobiDB-lite"/>
    </source>
</evidence>
<dbReference type="GeneID" id="18758920"/>
<accession>K1XD56</accession>
<sequence length="222" mass="24802">MALLPARNVVMLRLSPASSTKINALRNRHKAGLDHCNFQFFRYIAADDQNRSLVREKLAEIAAAQSPISFCLSNAHRSSNARSGIQKVVLRGERSEDTFKSLARTMWEAMADVRILKAGFDGKEAVSFLVKDHTFRYHGKKTGIFCRAPSIAVKTFTKGDQESSRLLDWLSREYPNGFGDVEVDGFCLGNMKDSRSQEPTEPLPLEEFPFLGQSQVSSPTEA</sequence>
<proteinExistence type="predicted"/>
<organism evidence="2 3">
    <name type="scientific">Marssonina brunnea f. sp. multigermtubi (strain MB_m1)</name>
    <name type="common">Marssonina leaf spot fungus</name>
    <dbReference type="NCBI Taxonomy" id="1072389"/>
    <lineage>
        <taxon>Eukaryota</taxon>
        <taxon>Fungi</taxon>
        <taxon>Dikarya</taxon>
        <taxon>Ascomycota</taxon>
        <taxon>Pezizomycotina</taxon>
        <taxon>Leotiomycetes</taxon>
        <taxon>Helotiales</taxon>
        <taxon>Drepanopezizaceae</taxon>
        <taxon>Drepanopeziza</taxon>
    </lineage>
</organism>